<feature type="domain" description="Transposase InsH N-terminal" evidence="1">
    <location>
        <begin position="18"/>
        <end position="66"/>
    </location>
</feature>
<reference evidence="2 3" key="1">
    <citation type="submission" date="2010-12" db="EMBL/GenBank/DDBJ databases">
        <title>The Genome Sequence of Coprobacillus sp. strain 29_1.</title>
        <authorList>
            <consortium name="The Broad Institute Genome Sequencing Platform"/>
            <person name="Earl A."/>
            <person name="Ward D."/>
            <person name="Feldgarden M."/>
            <person name="Gevers D."/>
            <person name="Daigneault M."/>
            <person name="Sibley C.D."/>
            <person name="White A."/>
            <person name="Strauss J."/>
            <person name="Allen-Vercoe E."/>
            <person name="Young S.K."/>
            <person name="Zeng Q."/>
            <person name="Gargeya S."/>
            <person name="Fitzgerald M."/>
            <person name="Haas B."/>
            <person name="Abouelleil A."/>
            <person name="Alvarado L."/>
            <person name="Arachchi H.M."/>
            <person name="Berlin A."/>
            <person name="Brown A."/>
            <person name="Chapman S.B."/>
            <person name="Chen Z."/>
            <person name="Dunbar C."/>
            <person name="Freedman E."/>
            <person name="Gearin G."/>
            <person name="Gellesch M."/>
            <person name="Goldberg J."/>
            <person name="Griggs A."/>
            <person name="Gujja S."/>
            <person name="Heilman E."/>
            <person name="Heiman D."/>
            <person name="Howarth C."/>
            <person name="Larson L."/>
            <person name="Lui A."/>
            <person name="MacDonald P.J.P."/>
            <person name="Mehta T."/>
            <person name="Montmayeur A."/>
            <person name="Murphy C."/>
            <person name="Neiman D."/>
            <person name="Pearson M."/>
            <person name="Priest M."/>
            <person name="Roberts A."/>
            <person name="Saif S."/>
            <person name="Shea T."/>
            <person name="Shenoy N."/>
            <person name="Sisk P."/>
            <person name="Stolte C."/>
            <person name="Sykes S."/>
            <person name="White J."/>
            <person name="Yandava C."/>
            <person name="Nusbaum C."/>
            <person name="Birren B."/>
        </authorList>
    </citation>
    <scope>NUCLEOTIDE SEQUENCE [LARGE SCALE GENOMIC DNA]</scope>
    <source>
        <strain evidence="2 3">29_1</strain>
    </source>
</reference>
<organism evidence="2 3">
    <name type="scientific">Coprobacillus cateniformis</name>
    <dbReference type="NCBI Taxonomy" id="100884"/>
    <lineage>
        <taxon>Bacteria</taxon>
        <taxon>Bacillati</taxon>
        <taxon>Bacillota</taxon>
        <taxon>Erysipelotrichia</taxon>
        <taxon>Erysipelotrichales</taxon>
        <taxon>Coprobacillaceae</taxon>
        <taxon>Coprobacillus</taxon>
    </lineage>
</organism>
<sequence>MTSFLEVMKGINTNRYFNRLPHRGNQGYDPHMILSVVLFAFMNKVPSLKELEALCKYDIEYMYLANNETSSFYGVPTLYLFTWRIYRRYFL</sequence>
<name>E7G6S8_9FIRM</name>
<keyword evidence="3" id="KW-1185">Reference proteome</keyword>
<dbReference type="HOGENOM" id="CLU_2421890_0_0_9"/>
<evidence type="ECO:0000313" key="2">
    <source>
        <dbReference type="EMBL" id="EFW06234.1"/>
    </source>
</evidence>
<protein>
    <recommendedName>
        <fullName evidence="1">Transposase InsH N-terminal domain-containing protein</fullName>
    </recommendedName>
</protein>
<dbReference type="Pfam" id="PF05598">
    <property type="entry name" value="DUF772"/>
    <property type="match status" value="1"/>
</dbReference>
<accession>E7G6S8</accession>
<dbReference type="InterPro" id="IPR008490">
    <property type="entry name" value="Transposase_InsH_N"/>
</dbReference>
<gene>
    <name evidence="2" type="ORF">HMPREF9488_00466</name>
</gene>
<dbReference type="EMBL" id="ADKX01000007">
    <property type="protein sequence ID" value="EFW06234.1"/>
    <property type="molecule type" value="Genomic_DNA"/>
</dbReference>
<evidence type="ECO:0000313" key="3">
    <source>
        <dbReference type="Proteomes" id="UP000003157"/>
    </source>
</evidence>
<proteinExistence type="predicted"/>
<evidence type="ECO:0000259" key="1">
    <source>
        <dbReference type="Pfam" id="PF05598"/>
    </source>
</evidence>
<comment type="caution">
    <text evidence="2">The sequence shown here is derived from an EMBL/GenBank/DDBJ whole genome shotgun (WGS) entry which is preliminary data.</text>
</comment>
<dbReference type="Proteomes" id="UP000003157">
    <property type="component" value="Unassembled WGS sequence"/>
</dbReference>
<dbReference type="AlphaFoldDB" id="E7G6S8"/>